<dbReference type="STRING" id="38772.ENSGAGP00000009388"/>
<dbReference type="GO" id="GO:1990904">
    <property type="term" value="C:ribonucleoprotein complex"/>
    <property type="evidence" value="ECO:0007669"/>
    <property type="project" value="TreeGrafter"/>
</dbReference>
<dbReference type="GO" id="GO:0005737">
    <property type="term" value="C:cytoplasm"/>
    <property type="evidence" value="ECO:0007669"/>
    <property type="project" value="TreeGrafter"/>
</dbReference>
<feature type="domain" description="PIH1D1/2/3 CS-like" evidence="4">
    <location>
        <begin position="242"/>
        <end position="305"/>
    </location>
</feature>
<organism evidence="5 6">
    <name type="scientific">Gopherus agassizii</name>
    <name type="common">Agassiz's desert tortoise</name>
    <dbReference type="NCBI Taxonomy" id="38772"/>
    <lineage>
        <taxon>Eukaryota</taxon>
        <taxon>Metazoa</taxon>
        <taxon>Chordata</taxon>
        <taxon>Craniata</taxon>
        <taxon>Vertebrata</taxon>
        <taxon>Euteleostomi</taxon>
        <taxon>Archelosauria</taxon>
        <taxon>Testudinata</taxon>
        <taxon>Testudines</taxon>
        <taxon>Cryptodira</taxon>
        <taxon>Durocryptodira</taxon>
        <taxon>Testudinoidea</taxon>
        <taxon>Testudinidae</taxon>
        <taxon>Gopherus</taxon>
    </lineage>
</organism>
<sequence>MMAAPAHSKDMLTQVTQLWSMLDEMAESTPESYHRFMQQQLEDAKQYCTPPEPHLCLQTHILDPKEKSLFINLCRWKRVPAPKSPTDPIPLSAGPLEEVSDKAETYSIIDIAYNPTVLQRENQAEMDHLIRLTFKYIEEHYNLSLSHSYHIATFTLKGSLKRMKQSLRGGPLPAPLFNKNTRNELTLDQIKNNLREEDRNNATLLLNKDVTQSKVHLIEEIASMELPQEPVTPTYELTIAKDANRKPLKIELKVEMPKVSSISECELSLSRDDVIIEVPEKYRLQLDLPELVDEEATTATFNKGKAETTLVKESCAACLGFNVTRLGNSEHTMDSVWMKKTSPPD</sequence>
<reference evidence="5" key="3">
    <citation type="submission" date="2025-09" db="UniProtKB">
        <authorList>
            <consortium name="Ensembl"/>
        </authorList>
    </citation>
    <scope>IDENTIFICATION</scope>
</reference>
<proteinExistence type="inferred from homology"/>
<evidence type="ECO:0000313" key="6">
    <source>
        <dbReference type="Proteomes" id="UP000291020"/>
    </source>
</evidence>
<dbReference type="GO" id="GO:0000492">
    <property type="term" value="P:box C/D snoRNP assembly"/>
    <property type="evidence" value="ECO:0007669"/>
    <property type="project" value="TreeGrafter"/>
</dbReference>
<dbReference type="InterPro" id="IPR041442">
    <property type="entry name" value="PIH1D1/2/3_CS-like"/>
</dbReference>
<feature type="domain" description="PIH1 N-terminal" evidence="3">
    <location>
        <begin position="43"/>
        <end position="161"/>
    </location>
</feature>
<dbReference type="InterPro" id="IPR012981">
    <property type="entry name" value="PIH1_N"/>
</dbReference>
<dbReference type="PANTHER" id="PTHR22997">
    <property type="entry name" value="PIH1 DOMAIN-CONTAINING PROTEIN 1"/>
    <property type="match status" value="1"/>
</dbReference>
<dbReference type="Pfam" id="PF08190">
    <property type="entry name" value="PIH1"/>
    <property type="match status" value="1"/>
</dbReference>
<evidence type="ECO:0000256" key="2">
    <source>
        <dbReference type="ARBA" id="ARBA00040541"/>
    </source>
</evidence>
<dbReference type="AlphaFoldDB" id="A0A452H4H9"/>
<dbReference type="PANTHER" id="PTHR22997:SF6">
    <property type="entry name" value="PIH1 DOMAIN-CONTAINING PROTEIN 2"/>
    <property type="match status" value="1"/>
</dbReference>
<evidence type="ECO:0000259" key="3">
    <source>
        <dbReference type="Pfam" id="PF08190"/>
    </source>
</evidence>
<evidence type="ECO:0000313" key="5">
    <source>
        <dbReference type="Ensembl" id="ENSGAGP00000009388.1"/>
    </source>
</evidence>
<keyword evidence="6" id="KW-1185">Reference proteome</keyword>
<dbReference type="Proteomes" id="UP000291020">
    <property type="component" value="Unassembled WGS sequence"/>
</dbReference>
<dbReference type="InterPro" id="IPR050734">
    <property type="entry name" value="PIH1/Kintoun_subfamily"/>
</dbReference>
<accession>A0A452H4H9</accession>
<evidence type="ECO:0000256" key="1">
    <source>
        <dbReference type="ARBA" id="ARBA00008511"/>
    </source>
</evidence>
<protein>
    <recommendedName>
        <fullName evidence="2">PIH1 domain-containing protein 2</fullName>
    </recommendedName>
</protein>
<comment type="similarity">
    <text evidence="1">Belongs to the PIH1 family.</text>
</comment>
<dbReference type="Pfam" id="PF18201">
    <property type="entry name" value="PIH1_CS"/>
    <property type="match status" value="1"/>
</dbReference>
<dbReference type="Ensembl" id="ENSGAGT00000010789.1">
    <property type="protein sequence ID" value="ENSGAGP00000009388.1"/>
    <property type="gene ID" value="ENSGAGG00000007428.1"/>
</dbReference>
<evidence type="ECO:0000259" key="4">
    <source>
        <dbReference type="Pfam" id="PF18201"/>
    </source>
</evidence>
<dbReference type="GO" id="GO:0006364">
    <property type="term" value="P:rRNA processing"/>
    <property type="evidence" value="ECO:0007669"/>
    <property type="project" value="TreeGrafter"/>
</dbReference>
<reference evidence="5" key="2">
    <citation type="submission" date="2025-08" db="UniProtKB">
        <authorList>
            <consortium name="Ensembl"/>
        </authorList>
    </citation>
    <scope>IDENTIFICATION</scope>
</reference>
<name>A0A452H4H9_9SAUR</name>
<dbReference type="CDD" id="cd00298">
    <property type="entry name" value="ACD_sHsps_p23-like"/>
    <property type="match status" value="1"/>
</dbReference>
<reference evidence="6" key="1">
    <citation type="journal article" date="2017" name="PLoS ONE">
        <title>The Agassiz's desert tortoise genome provides a resource for the conservation of a threatened species.</title>
        <authorList>
            <person name="Tollis M."/>
            <person name="DeNardo D.F."/>
            <person name="Cornelius J.A."/>
            <person name="Dolby G.A."/>
            <person name="Edwards T."/>
            <person name="Henen B.T."/>
            <person name="Karl A.E."/>
            <person name="Murphy R.W."/>
            <person name="Kusumi K."/>
        </authorList>
    </citation>
    <scope>NUCLEOTIDE SEQUENCE [LARGE SCALE GENOMIC DNA]</scope>
</reference>
<dbReference type="GO" id="GO:0097255">
    <property type="term" value="C:R2TP complex"/>
    <property type="evidence" value="ECO:0007669"/>
    <property type="project" value="TreeGrafter"/>
</dbReference>